<reference evidence="5" key="1">
    <citation type="submission" date="2020-10" db="EMBL/GenBank/DDBJ databases">
        <authorList>
            <person name="Han B."/>
            <person name="Lu T."/>
            <person name="Zhao Q."/>
            <person name="Huang X."/>
            <person name="Zhao Y."/>
        </authorList>
    </citation>
    <scope>NUCLEOTIDE SEQUENCE</scope>
</reference>
<comment type="caution">
    <text evidence="5">The sequence shown here is derived from an EMBL/GenBank/DDBJ whole genome shotgun (WGS) entry which is preliminary data.</text>
</comment>
<evidence type="ECO:0000256" key="1">
    <source>
        <dbReference type="ARBA" id="ARBA00022737"/>
    </source>
</evidence>
<dbReference type="InterPro" id="IPR002182">
    <property type="entry name" value="NB-ARC"/>
</dbReference>
<dbReference type="InterPro" id="IPR027417">
    <property type="entry name" value="P-loop_NTPase"/>
</dbReference>
<dbReference type="InterPro" id="IPR055414">
    <property type="entry name" value="LRR_R13L4/SHOC2-like"/>
</dbReference>
<proteinExistence type="predicted"/>
<feature type="domain" description="Disease resistance R13L4/SHOC-2-like LRR" evidence="4">
    <location>
        <begin position="748"/>
        <end position="1048"/>
    </location>
</feature>
<protein>
    <recommendedName>
        <fullName evidence="7">NB-ARC domain-containing protein</fullName>
    </recommendedName>
</protein>
<dbReference type="Pfam" id="PF23598">
    <property type="entry name" value="LRR_14"/>
    <property type="match status" value="1"/>
</dbReference>
<evidence type="ECO:0008006" key="7">
    <source>
        <dbReference type="Google" id="ProtNLM"/>
    </source>
</evidence>
<gene>
    <name evidence="5" type="ORF">NCGR_LOCUS39790</name>
</gene>
<feature type="compositionally biased region" description="Polar residues" evidence="2">
    <location>
        <begin position="28"/>
        <end position="40"/>
    </location>
</feature>
<evidence type="ECO:0000313" key="6">
    <source>
        <dbReference type="Proteomes" id="UP000604825"/>
    </source>
</evidence>
<dbReference type="PANTHER" id="PTHR23155">
    <property type="entry name" value="DISEASE RESISTANCE PROTEIN RP"/>
    <property type="match status" value="1"/>
</dbReference>
<accession>A0A811Q6Q4</accession>
<feature type="compositionally biased region" description="Basic and acidic residues" evidence="2">
    <location>
        <begin position="48"/>
        <end position="57"/>
    </location>
</feature>
<evidence type="ECO:0000256" key="2">
    <source>
        <dbReference type="SAM" id="MobiDB-lite"/>
    </source>
</evidence>
<keyword evidence="1" id="KW-0677">Repeat</keyword>
<name>A0A811Q6Q4_9POAL</name>
<dbReference type="Gene3D" id="3.80.10.10">
    <property type="entry name" value="Ribonuclease Inhibitor"/>
    <property type="match status" value="1"/>
</dbReference>
<dbReference type="OrthoDB" id="689447at2759"/>
<dbReference type="SUPFAM" id="SSF52058">
    <property type="entry name" value="L domain-like"/>
    <property type="match status" value="1"/>
</dbReference>
<dbReference type="InterPro" id="IPR044974">
    <property type="entry name" value="Disease_R_plants"/>
</dbReference>
<dbReference type="PANTHER" id="PTHR23155:SF957">
    <property type="entry name" value="OS11G0606800 PROTEIN"/>
    <property type="match status" value="1"/>
</dbReference>
<dbReference type="GO" id="GO:0043531">
    <property type="term" value="F:ADP binding"/>
    <property type="evidence" value="ECO:0007669"/>
    <property type="project" value="InterPro"/>
</dbReference>
<sequence>MATAASEEEQGKEVEIVPATPGACKPKSSVNPPSRINSQGACMAPKASEGEEGKEVEMVSAAPDPEQQLERDVTAHQDSEEEKETAAEIKELLSKLQPLRARISQLLGPAGPHRVVTGDHGRRCLVLMETELSIIAALLTTLSPQHFDDAETKKWLGESLLNVPRLADCVLGEVDPSRHTLLRRASQCFHRRKSFSYWRPLLTVLMLYYIIEHPSSSRYRHLLIPSSDLGLITPQLAEADALLPLVGIDRPAKKILGWLAHQGKMGMNLRVMCIVGPVGIGKTTLAVELRNRLRQQHETSGGRYNFQCNVMAQVPRGTDRNIRLVQDILSQVSEPAATALSSEPSQDKTMEVLVRLISECLRDKRYFVIIDDIWEASDWEEIKVAFPNNNHGSRILITTRSTSTAWACCSDSYDGHVHEMKPLSEMDSERLLLAKAVGSVDGCLPNNMKLHCDEILRRCEGIPLFIIGMADWLKDQRLQKQYPRQPEGEDEEQVPRLPERLEQALSSAFNDFPDDGSRLLLLYMSMFPYGYKFEKDRLILKWIDEGFFIITDYHGVYSNDISKLEAEKLFSELVDSNVITCVASNCKHKQDEAEACQWQINHFMHQFLASKSAEMGFVFTTTTLNLLAESAAATTTECGNQTSSRMPRRLALHHPDPLLPSMLETMDLSQTRSLSVSGTVCRIPLDKFVNLVLLDLEGWENLKDEDLVQVCRSKMIFLRYLSVRNTRVSKLPHEIKELHVLGTLDVSYTQITELPLEVFELIFLHHLDLRGTRIRPLPKQIKGLRDGLKYLLVETAARVPNYARPLYPLQILVTVDLTKQPASFVRALGDLSLEALAVTWSFHQSTDRDYCEALLSSIVKWEYLQSLTIHCGLGCSMEFLGSLEESGAPRWLEKFKVTAGRFASVPPWIDGLEHLSFVQITVCNKQTTTDDLKILGGLPKLQCLILGLDFIPGQPIVIGNEGFCELQRFSIYCPMPWLTFSTGAMWKLTYLQLKFCSTPASQICVPSGISNLGTLTEVSLCYNAQYINSPSIKMTVDAVTKQVARHRNPIDLFINGIEQDDVQEADDEVTEIKIGTSSRTNAGAENDAQAVGEEATTAIECEITEAES</sequence>
<evidence type="ECO:0000313" key="5">
    <source>
        <dbReference type="EMBL" id="CAD6256281.1"/>
    </source>
</evidence>
<dbReference type="Gene3D" id="3.40.50.300">
    <property type="entry name" value="P-loop containing nucleotide triphosphate hydrolases"/>
    <property type="match status" value="1"/>
</dbReference>
<evidence type="ECO:0000259" key="3">
    <source>
        <dbReference type="Pfam" id="PF00931"/>
    </source>
</evidence>
<dbReference type="GO" id="GO:0098542">
    <property type="term" value="P:defense response to other organism"/>
    <property type="evidence" value="ECO:0007669"/>
    <property type="project" value="TreeGrafter"/>
</dbReference>
<dbReference type="InterPro" id="IPR032675">
    <property type="entry name" value="LRR_dom_sf"/>
</dbReference>
<organism evidence="5 6">
    <name type="scientific">Miscanthus lutarioriparius</name>
    <dbReference type="NCBI Taxonomy" id="422564"/>
    <lineage>
        <taxon>Eukaryota</taxon>
        <taxon>Viridiplantae</taxon>
        <taxon>Streptophyta</taxon>
        <taxon>Embryophyta</taxon>
        <taxon>Tracheophyta</taxon>
        <taxon>Spermatophyta</taxon>
        <taxon>Magnoliopsida</taxon>
        <taxon>Liliopsida</taxon>
        <taxon>Poales</taxon>
        <taxon>Poaceae</taxon>
        <taxon>PACMAD clade</taxon>
        <taxon>Panicoideae</taxon>
        <taxon>Andropogonodae</taxon>
        <taxon>Andropogoneae</taxon>
        <taxon>Saccharinae</taxon>
        <taxon>Miscanthus</taxon>
    </lineage>
</organism>
<keyword evidence="6" id="KW-1185">Reference proteome</keyword>
<dbReference type="SUPFAM" id="SSF52540">
    <property type="entry name" value="P-loop containing nucleoside triphosphate hydrolases"/>
    <property type="match status" value="1"/>
</dbReference>
<evidence type="ECO:0000259" key="4">
    <source>
        <dbReference type="Pfam" id="PF23598"/>
    </source>
</evidence>
<dbReference type="PRINTS" id="PR00364">
    <property type="entry name" value="DISEASERSIST"/>
</dbReference>
<dbReference type="AlphaFoldDB" id="A0A811Q6Q4"/>
<dbReference type="Pfam" id="PF00931">
    <property type="entry name" value="NB-ARC"/>
    <property type="match status" value="1"/>
</dbReference>
<feature type="compositionally biased region" description="Basic and acidic residues" evidence="2">
    <location>
        <begin position="68"/>
        <end position="83"/>
    </location>
</feature>
<dbReference type="EMBL" id="CAJGYO010000010">
    <property type="protein sequence ID" value="CAD6256281.1"/>
    <property type="molecule type" value="Genomic_DNA"/>
</dbReference>
<dbReference type="Proteomes" id="UP000604825">
    <property type="component" value="Unassembled WGS sequence"/>
</dbReference>
<feature type="domain" description="NB-ARC" evidence="3">
    <location>
        <begin position="252"/>
        <end position="432"/>
    </location>
</feature>
<feature type="region of interest" description="Disordered" evidence="2">
    <location>
        <begin position="1"/>
        <end position="83"/>
    </location>
</feature>